<reference evidence="2 3" key="2">
    <citation type="submission" date="2018-11" db="EMBL/GenBank/DDBJ databases">
        <authorList>
            <consortium name="Pathogen Informatics"/>
        </authorList>
    </citation>
    <scope>NUCLEOTIDE SEQUENCE [LARGE SCALE GENOMIC DNA]</scope>
    <source>
        <strain evidence="2 3">NST_G2</strain>
    </source>
</reference>
<feature type="compositionally biased region" description="Basic and acidic residues" evidence="1">
    <location>
        <begin position="87"/>
        <end position="99"/>
    </location>
</feature>
<dbReference type="AlphaFoldDB" id="A0A183TLN3"/>
<organism evidence="4">
    <name type="scientific">Schistocephalus solidus</name>
    <name type="common">Tapeworm</name>
    <dbReference type="NCBI Taxonomy" id="70667"/>
    <lineage>
        <taxon>Eukaryota</taxon>
        <taxon>Metazoa</taxon>
        <taxon>Spiralia</taxon>
        <taxon>Lophotrochozoa</taxon>
        <taxon>Platyhelminthes</taxon>
        <taxon>Cestoda</taxon>
        <taxon>Eucestoda</taxon>
        <taxon>Diphyllobothriidea</taxon>
        <taxon>Diphyllobothriidae</taxon>
        <taxon>Schistocephalus</taxon>
    </lineage>
</organism>
<feature type="region of interest" description="Disordered" evidence="1">
    <location>
        <begin position="62"/>
        <end position="99"/>
    </location>
</feature>
<evidence type="ECO:0000313" key="3">
    <source>
        <dbReference type="Proteomes" id="UP000275846"/>
    </source>
</evidence>
<evidence type="ECO:0000313" key="2">
    <source>
        <dbReference type="EMBL" id="VDM03767.1"/>
    </source>
</evidence>
<evidence type="ECO:0000256" key="1">
    <source>
        <dbReference type="SAM" id="MobiDB-lite"/>
    </source>
</evidence>
<feature type="compositionally biased region" description="Low complexity" evidence="1">
    <location>
        <begin position="62"/>
        <end position="72"/>
    </location>
</feature>
<dbReference type="WBParaSite" id="SSLN_0001804201-mRNA-1">
    <property type="protein sequence ID" value="SSLN_0001804201-mRNA-1"/>
    <property type="gene ID" value="SSLN_0001804201"/>
</dbReference>
<accession>A0A183TLN3</accession>
<dbReference type="Proteomes" id="UP000275846">
    <property type="component" value="Unassembled WGS sequence"/>
</dbReference>
<proteinExistence type="predicted"/>
<sequence length="99" mass="11295">MMESYASYEGLHRAVCVGAGSCYYKRRMRTGIPHNRITMKLQLCLLLLTAIVLGTWMEVSAESTTTTETPDVPDLDKKVQAPKVHHEHLEHEHDQEEDD</sequence>
<keyword evidence="3" id="KW-1185">Reference proteome</keyword>
<gene>
    <name evidence="2" type="ORF">SSLN_LOCUS17381</name>
</gene>
<protein>
    <submittedName>
        <fullName evidence="4">Secreted phosphoprotein 24</fullName>
    </submittedName>
</protein>
<name>A0A183TLN3_SCHSO</name>
<evidence type="ECO:0000313" key="4">
    <source>
        <dbReference type="WBParaSite" id="SSLN_0001804201-mRNA-1"/>
    </source>
</evidence>
<reference evidence="4" key="1">
    <citation type="submission" date="2016-06" db="UniProtKB">
        <authorList>
            <consortium name="WormBaseParasite"/>
        </authorList>
    </citation>
    <scope>IDENTIFICATION</scope>
</reference>
<dbReference type="EMBL" id="UYSU01042427">
    <property type="protein sequence ID" value="VDM03767.1"/>
    <property type="molecule type" value="Genomic_DNA"/>
</dbReference>